<dbReference type="InterPro" id="IPR032808">
    <property type="entry name" value="DoxX"/>
</dbReference>
<protein>
    <submittedName>
        <fullName evidence="6">DoxX-like family protein</fullName>
    </submittedName>
</protein>
<reference evidence="6 7" key="1">
    <citation type="submission" date="2016-10" db="EMBL/GenBank/DDBJ databases">
        <authorList>
            <person name="de Groot N.N."/>
        </authorList>
    </citation>
    <scope>NUCLEOTIDE SEQUENCE [LARGE SCALE GENOMIC DNA]</scope>
    <source>
        <strain evidence="6 7">47C3B</strain>
    </source>
</reference>
<evidence type="ECO:0000256" key="4">
    <source>
        <dbReference type="ARBA" id="ARBA00023136"/>
    </source>
</evidence>
<dbReference type="STRING" id="1391627.SAMN05216464_103236"/>
<feature type="transmembrane region" description="Helical" evidence="5">
    <location>
        <begin position="7"/>
        <end position="29"/>
    </location>
</feature>
<dbReference type="Pfam" id="PF13564">
    <property type="entry name" value="DoxX_2"/>
    <property type="match status" value="1"/>
</dbReference>
<evidence type="ECO:0000256" key="3">
    <source>
        <dbReference type="ARBA" id="ARBA00022989"/>
    </source>
</evidence>
<evidence type="ECO:0000256" key="1">
    <source>
        <dbReference type="ARBA" id="ARBA00004141"/>
    </source>
</evidence>
<keyword evidence="4 5" id="KW-0472">Membrane</keyword>
<proteinExistence type="predicted"/>
<evidence type="ECO:0000313" key="6">
    <source>
        <dbReference type="EMBL" id="SDD98217.1"/>
    </source>
</evidence>
<accession>A0A1G6Z898</accession>
<keyword evidence="7" id="KW-1185">Reference proteome</keyword>
<keyword evidence="2 5" id="KW-0812">Transmembrane</keyword>
<evidence type="ECO:0000256" key="2">
    <source>
        <dbReference type="ARBA" id="ARBA00022692"/>
    </source>
</evidence>
<dbReference type="EMBL" id="FNAI01000003">
    <property type="protein sequence ID" value="SDD98217.1"/>
    <property type="molecule type" value="Genomic_DNA"/>
</dbReference>
<dbReference type="GO" id="GO:0016020">
    <property type="term" value="C:membrane"/>
    <property type="evidence" value="ECO:0007669"/>
    <property type="project" value="UniProtKB-SubCell"/>
</dbReference>
<dbReference type="Proteomes" id="UP000199072">
    <property type="component" value="Unassembled WGS sequence"/>
</dbReference>
<gene>
    <name evidence="6" type="ORF">SAMN05216464_103236</name>
</gene>
<keyword evidence="3 5" id="KW-1133">Transmembrane helix</keyword>
<dbReference type="RefSeq" id="WP_091148100.1">
    <property type="nucleotide sequence ID" value="NZ_FNAI01000003.1"/>
</dbReference>
<organism evidence="6 7">
    <name type="scientific">Mucilaginibacter pineti</name>
    <dbReference type="NCBI Taxonomy" id="1391627"/>
    <lineage>
        <taxon>Bacteria</taxon>
        <taxon>Pseudomonadati</taxon>
        <taxon>Bacteroidota</taxon>
        <taxon>Sphingobacteriia</taxon>
        <taxon>Sphingobacteriales</taxon>
        <taxon>Sphingobacteriaceae</taxon>
        <taxon>Mucilaginibacter</taxon>
    </lineage>
</organism>
<feature type="transmembrane region" description="Helical" evidence="5">
    <location>
        <begin position="72"/>
        <end position="91"/>
    </location>
</feature>
<sequence>MKKDKIIYWITTTLVAFSGLIAGITYIMVPAIADEFKHLGFPDYFRKELATAKILGALVIVLPMVAGRIKEWAYAGFAITFISACIAHTVQQGAATAIPPFVTLIVLVISYVYYTKVNAHNALAGL</sequence>
<name>A0A1G6Z898_9SPHI</name>
<dbReference type="AlphaFoldDB" id="A0A1G6Z898"/>
<feature type="transmembrane region" description="Helical" evidence="5">
    <location>
        <begin position="97"/>
        <end position="114"/>
    </location>
</feature>
<comment type="subcellular location">
    <subcellularLocation>
        <location evidence="1">Membrane</location>
        <topology evidence="1">Multi-pass membrane protein</topology>
    </subcellularLocation>
</comment>
<evidence type="ECO:0000313" key="7">
    <source>
        <dbReference type="Proteomes" id="UP000199072"/>
    </source>
</evidence>
<dbReference type="OrthoDB" id="7960583at2"/>
<evidence type="ECO:0000256" key="5">
    <source>
        <dbReference type="SAM" id="Phobius"/>
    </source>
</evidence>
<feature type="transmembrane region" description="Helical" evidence="5">
    <location>
        <begin position="49"/>
        <end position="65"/>
    </location>
</feature>